<gene>
    <name evidence="2" type="ORF">O181_082628</name>
</gene>
<feature type="region of interest" description="Disordered" evidence="1">
    <location>
        <begin position="1"/>
        <end position="112"/>
    </location>
</feature>
<feature type="compositionally biased region" description="Basic and acidic residues" evidence="1">
    <location>
        <begin position="76"/>
        <end position="90"/>
    </location>
</feature>
<proteinExistence type="predicted"/>
<feature type="compositionally biased region" description="Basic and acidic residues" evidence="1">
    <location>
        <begin position="223"/>
        <end position="250"/>
    </location>
</feature>
<accession>A0A9Q3FMU4</accession>
<feature type="compositionally biased region" description="Basic and acidic residues" evidence="1">
    <location>
        <begin position="99"/>
        <end position="109"/>
    </location>
</feature>
<dbReference type="Proteomes" id="UP000765509">
    <property type="component" value="Unassembled WGS sequence"/>
</dbReference>
<dbReference type="EMBL" id="AVOT02047620">
    <property type="protein sequence ID" value="MBW0542913.1"/>
    <property type="molecule type" value="Genomic_DNA"/>
</dbReference>
<feature type="compositionally biased region" description="Polar residues" evidence="1">
    <location>
        <begin position="1"/>
        <end position="24"/>
    </location>
</feature>
<dbReference type="OrthoDB" id="2495516at2759"/>
<sequence>MPQQVENLEHMVSTSAKSVGTLTQKADESSFVVPKLTESPLDGTDGEEKKHLLQAHSETHQTISPSSGSELVKSPPAKEDDQRQALDPLHDASMNPKNHHQERPAESRESNIYTFVKEKKSEPETSGLEDWINDANFVLPYLPNKNDWKIKTYFMRHWIRFSRKLGHALDTFLQLLVSPFVIGLRRKAEVSPIPLDLLRETRPPVGVWEILPKETKTSSAKAPESKEFSAKNEGHESSHSHQAEDSHSEQPVESLWRIPQYPPVFSNDEKIKQAYQFGKKLTEDPMQEHVLRERIAESVEGPLRQELLKNDELFELMKQLYRARNELVIAHKEMQPLLNQVVSDWDGESKVKDLFRRCIKYYGKNLFSQASDEREEDRLATTEAAFLRKFDPAAYKMHLSPLLLLAEHPHVAQEASPPIVEGYTFDGKAKLERLISQAQQVKNYARLSKKVDQTQKAILEYLENIATLRKSDQADYMASKRFFNSILDKGLQQ</sequence>
<feature type="region of interest" description="Disordered" evidence="1">
    <location>
        <begin position="216"/>
        <end position="252"/>
    </location>
</feature>
<comment type="caution">
    <text evidence="2">The sequence shown here is derived from an EMBL/GenBank/DDBJ whole genome shotgun (WGS) entry which is preliminary data.</text>
</comment>
<name>A0A9Q3FMU4_9BASI</name>
<evidence type="ECO:0000313" key="3">
    <source>
        <dbReference type="Proteomes" id="UP000765509"/>
    </source>
</evidence>
<dbReference type="AlphaFoldDB" id="A0A9Q3FMU4"/>
<evidence type="ECO:0000256" key="1">
    <source>
        <dbReference type="SAM" id="MobiDB-lite"/>
    </source>
</evidence>
<protein>
    <submittedName>
        <fullName evidence="2">Uncharacterized protein</fullName>
    </submittedName>
</protein>
<feature type="compositionally biased region" description="Polar residues" evidence="1">
    <location>
        <begin position="60"/>
        <end position="69"/>
    </location>
</feature>
<reference evidence="2" key="1">
    <citation type="submission" date="2021-03" db="EMBL/GenBank/DDBJ databases">
        <title>Draft genome sequence of rust myrtle Austropuccinia psidii MF-1, a brazilian biotype.</title>
        <authorList>
            <person name="Quecine M.C."/>
            <person name="Pachon D.M.R."/>
            <person name="Bonatelli M.L."/>
            <person name="Correr F.H."/>
            <person name="Franceschini L.M."/>
            <person name="Leite T.F."/>
            <person name="Margarido G.R.A."/>
            <person name="Almeida C.A."/>
            <person name="Ferrarezi J.A."/>
            <person name="Labate C.A."/>
        </authorList>
    </citation>
    <scope>NUCLEOTIDE SEQUENCE</scope>
    <source>
        <strain evidence="2">MF-1</strain>
    </source>
</reference>
<organism evidence="2 3">
    <name type="scientific">Austropuccinia psidii MF-1</name>
    <dbReference type="NCBI Taxonomy" id="1389203"/>
    <lineage>
        <taxon>Eukaryota</taxon>
        <taxon>Fungi</taxon>
        <taxon>Dikarya</taxon>
        <taxon>Basidiomycota</taxon>
        <taxon>Pucciniomycotina</taxon>
        <taxon>Pucciniomycetes</taxon>
        <taxon>Pucciniales</taxon>
        <taxon>Sphaerophragmiaceae</taxon>
        <taxon>Austropuccinia</taxon>
    </lineage>
</organism>
<evidence type="ECO:0000313" key="2">
    <source>
        <dbReference type="EMBL" id="MBW0542913.1"/>
    </source>
</evidence>
<keyword evidence="3" id="KW-1185">Reference proteome</keyword>